<evidence type="ECO:0000256" key="2">
    <source>
        <dbReference type="ARBA" id="ARBA00022801"/>
    </source>
</evidence>
<sequence>MSKGKSDRNVPPPVPEPIRAAGDGACGARPEVGVVDAHTHLDACGATEPEVLAQVLDRATAAGVEAVVTTADDLDSARWAAWAADTDPRVFAAVGLHPTRSNDLTDDARRAIEELTALPRVVAVGESGMDDYWTTRREDCAPLDVQREAFAWHIDLAKRTGLPLVVHDRDAHDPILDVLAAEGAPPTVVFHCFSGGLELARRCADEGWYASLSGTATFRNANAAELRRAAQWMPAELVLVETDAPFLTPHPYRGRPNEPYVVPHTVRDLAELRDEPAERLAATSAENARRAFGLAEQPQPSRSVERGRTQ</sequence>
<accession>A0ABT5SV03</accession>
<dbReference type="CDD" id="cd01310">
    <property type="entry name" value="TatD_DNAse"/>
    <property type="match status" value="1"/>
</dbReference>
<evidence type="ECO:0000313" key="4">
    <source>
        <dbReference type="EMBL" id="MDD7966688.1"/>
    </source>
</evidence>
<evidence type="ECO:0000256" key="1">
    <source>
        <dbReference type="ARBA" id="ARBA00022723"/>
    </source>
</evidence>
<proteinExistence type="predicted"/>
<dbReference type="Pfam" id="PF01026">
    <property type="entry name" value="TatD_DNase"/>
    <property type="match status" value="1"/>
</dbReference>
<dbReference type="SUPFAM" id="SSF51556">
    <property type="entry name" value="Metallo-dependent hydrolases"/>
    <property type="match status" value="1"/>
</dbReference>
<feature type="region of interest" description="Disordered" evidence="3">
    <location>
        <begin position="1"/>
        <end position="24"/>
    </location>
</feature>
<dbReference type="PANTHER" id="PTHR46124">
    <property type="entry name" value="D-AMINOACYL-TRNA DEACYLASE"/>
    <property type="match status" value="1"/>
</dbReference>
<dbReference type="PANTHER" id="PTHR46124:SF2">
    <property type="entry name" value="D-AMINOACYL-TRNA DEACYLASE"/>
    <property type="match status" value="1"/>
</dbReference>
<dbReference type="NCBIfam" id="TIGR00010">
    <property type="entry name" value="YchF/TatD family DNA exonuclease"/>
    <property type="match status" value="1"/>
</dbReference>
<evidence type="ECO:0000256" key="3">
    <source>
        <dbReference type="SAM" id="MobiDB-lite"/>
    </source>
</evidence>
<evidence type="ECO:0000313" key="5">
    <source>
        <dbReference type="Proteomes" id="UP001300763"/>
    </source>
</evidence>
<dbReference type="InterPro" id="IPR015991">
    <property type="entry name" value="TatD/YcfH-like"/>
</dbReference>
<name>A0ABT5SV03_9PSEU</name>
<keyword evidence="2 4" id="KW-0378">Hydrolase</keyword>
<keyword evidence="1" id="KW-0479">Metal-binding</keyword>
<gene>
    <name evidence="4" type="ORF">PGB27_15240</name>
</gene>
<keyword evidence="5" id="KW-1185">Reference proteome</keyword>
<dbReference type="Proteomes" id="UP001300763">
    <property type="component" value="Unassembled WGS sequence"/>
</dbReference>
<dbReference type="RefSeq" id="WP_274201221.1">
    <property type="nucleotide sequence ID" value="NZ_JAQZAO010000006.1"/>
</dbReference>
<reference evidence="4 5" key="1">
    <citation type="submission" date="2023-02" db="EMBL/GenBank/DDBJ databases">
        <title>Genome sequencing required for Actinomycetospora new species description.</title>
        <authorList>
            <person name="Saimee Y."/>
            <person name="Duangmal K."/>
        </authorList>
    </citation>
    <scope>NUCLEOTIDE SEQUENCE [LARGE SCALE GENOMIC DNA]</scope>
    <source>
        <strain evidence="4 5">DW7H6</strain>
    </source>
</reference>
<dbReference type="InterPro" id="IPR018228">
    <property type="entry name" value="DNase_TatD-rel_CS"/>
</dbReference>
<dbReference type="Gene3D" id="3.20.20.140">
    <property type="entry name" value="Metal-dependent hydrolases"/>
    <property type="match status" value="1"/>
</dbReference>
<dbReference type="GO" id="GO:0016787">
    <property type="term" value="F:hydrolase activity"/>
    <property type="evidence" value="ECO:0007669"/>
    <property type="project" value="UniProtKB-KW"/>
</dbReference>
<comment type="caution">
    <text evidence="4">The sequence shown here is derived from an EMBL/GenBank/DDBJ whole genome shotgun (WGS) entry which is preliminary data.</text>
</comment>
<feature type="region of interest" description="Disordered" evidence="3">
    <location>
        <begin position="284"/>
        <end position="310"/>
    </location>
</feature>
<dbReference type="EMBL" id="JAQZAO010000006">
    <property type="protein sequence ID" value="MDD7966688.1"/>
    <property type="molecule type" value="Genomic_DNA"/>
</dbReference>
<organism evidence="4 5">
    <name type="scientific">Actinomycetospora lemnae</name>
    <dbReference type="NCBI Taxonomy" id="3019891"/>
    <lineage>
        <taxon>Bacteria</taxon>
        <taxon>Bacillati</taxon>
        <taxon>Actinomycetota</taxon>
        <taxon>Actinomycetes</taxon>
        <taxon>Pseudonocardiales</taxon>
        <taxon>Pseudonocardiaceae</taxon>
        <taxon>Actinomycetospora</taxon>
    </lineage>
</organism>
<dbReference type="PIRSF" id="PIRSF005902">
    <property type="entry name" value="DNase_TatD"/>
    <property type="match status" value="1"/>
</dbReference>
<dbReference type="InterPro" id="IPR001130">
    <property type="entry name" value="TatD-like"/>
</dbReference>
<dbReference type="PROSITE" id="PS01090">
    <property type="entry name" value="TATD_2"/>
    <property type="match status" value="1"/>
</dbReference>
<protein>
    <submittedName>
        <fullName evidence="4">TatD family hydrolase</fullName>
    </submittedName>
</protein>
<dbReference type="InterPro" id="IPR032466">
    <property type="entry name" value="Metal_Hydrolase"/>
</dbReference>